<reference evidence="4 5" key="1">
    <citation type="submission" date="2024-02" db="EMBL/GenBank/DDBJ databases">
        <authorList>
            <person name="Chen Y."/>
            <person name="Shah S."/>
            <person name="Dougan E. K."/>
            <person name="Thang M."/>
            <person name="Chan C."/>
        </authorList>
    </citation>
    <scope>NUCLEOTIDE SEQUENCE [LARGE SCALE GENOMIC DNA]</scope>
</reference>
<sequence>MDAGYCAECFLLNACWYGLPQSRNRVYIICLNVQHPAVSVNAKDFFANVRLLLQKLYLKAPAEDLLLDNDDEAVMAHLDRLSGERQEQEEQAAQADEKTPGWISLHMTQADKRFLIPVWVLFWLFQVFYSTF</sequence>
<evidence type="ECO:0000313" key="5">
    <source>
        <dbReference type="Proteomes" id="UP001642484"/>
    </source>
</evidence>
<dbReference type="InterPro" id="IPR029063">
    <property type="entry name" value="SAM-dependent_MTases_sf"/>
</dbReference>
<evidence type="ECO:0000256" key="2">
    <source>
        <dbReference type="ARBA" id="ARBA00022679"/>
    </source>
</evidence>
<dbReference type="SUPFAM" id="SSF53335">
    <property type="entry name" value="S-adenosyl-L-methionine-dependent methyltransferases"/>
    <property type="match status" value="1"/>
</dbReference>
<evidence type="ECO:0000256" key="1">
    <source>
        <dbReference type="ARBA" id="ARBA00022603"/>
    </source>
</evidence>
<dbReference type="Proteomes" id="UP001642484">
    <property type="component" value="Unassembled WGS sequence"/>
</dbReference>
<dbReference type="Pfam" id="PF00145">
    <property type="entry name" value="DNA_methylase"/>
    <property type="match status" value="1"/>
</dbReference>
<organism evidence="4 5">
    <name type="scientific">Durusdinium trenchii</name>
    <dbReference type="NCBI Taxonomy" id="1381693"/>
    <lineage>
        <taxon>Eukaryota</taxon>
        <taxon>Sar</taxon>
        <taxon>Alveolata</taxon>
        <taxon>Dinophyceae</taxon>
        <taxon>Suessiales</taxon>
        <taxon>Symbiodiniaceae</taxon>
        <taxon>Durusdinium</taxon>
    </lineage>
</organism>
<name>A0ABP0NEZ5_9DINO</name>
<keyword evidence="3" id="KW-1133">Transmembrane helix</keyword>
<evidence type="ECO:0000256" key="3">
    <source>
        <dbReference type="SAM" id="Phobius"/>
    </source>
</evidence>
<keyword evidence="3" id="KW-0472">Membrane</keyword>
<proteinExistence type="predicted"/>
<feature type="transmembrane region" description="Helical" evidence="3">
    <location>
        <begin position="114"/>
        <end position="131"/>
    </location>
</feature>
<keyword evidence="2" id="KW-0808">Transferase</keyword>
<dbReference type="EMBL" id="CAXAMN010021581">
    <property type="protein sequence ID" value="CAK9060969.1"/>
    <property type="molecule type" value="Genomic_DNA"/>
</dbReference>
<keyword evidence="1" id="KW-0489">Methyltransferase</keyword>
<dbReference type="Gene3D" id="3.40.50.150">
    <property type="entry name" value="Vaccinia Virus protein VP39"/>
    <property type="match status" value="1"/>
</dbReference>
<keyword evidence="5" id="KW-1185">Reference proteome</keyword>
<evidence type="ECO:0000313" key="4">
    <source>
        <dbReference type="EMBL" id="CAK9060969.1"/>
    </source>
</evidence>
<accession>A0ABP0NEZ5</accession>
<dbReference type="InterPro" id="IPR001525">
    <property type="entry name" value="C5_MeTfrase"/>
</dbReference>
<comment type="caution">
    <text evidence="4">The sequence shown here is derived from an EMBL/GenBank/DDBJ whole genome shotgun (WGS) entry which is preliminary data.</text>
</comment>
<keyword evidence="3" id="KW-0812">Transmembrane</keyword>
<protein>
    <submittedName>
        <fullName evidence="4">Uncharacterized protein</fullName>
    </submittedName>
</protein>
<gene>
    <name evidence="4" type="ORF">CCMP2556_LOCUS29986</name>
</gene>